<dbReference type="GO" id="GO:0006351">
    <property type="term" value="P:DNA-templated transcription"/>
    <property type="evidence" value="ECO:0007669"/>
    <property type="project" value="InterPro"/>
</dbReference>
<dbReference type="AlphaFoldDB" id="A0AAU7QR50"/>
<dbReference type="PANTHER" id="PTHR19376">
    <property type="entry name" value="DNA-DIRECTED RNA POLYMERASE"/>
    <property type="match status" value="1"/>
</dbReference>
<evidence type="ECO:0000256" key="6">
    <source>
        <dbReference type="ARBA" id="ARBA00048552"/>
    </source>
</evidence>
<dbReference type="InterPro" id="IPR007081">
    <property type="entry name" value="RNA_pol_Rpb1_5"/>
</dbReference>
<feature type="domain" description="RNA polymerase Rpb1" evidence="7">
    <location>
        <begin position="13"/>
        <end position="344"/>
    </location>
</feature>
<comment type="catalytic activity">
    <reaction evidence="6">
        <text>RNA(n) + a ribonucleoside 5'-triphosphate = RNA(n+1) + diphosphate</text>
        <dbReference type="Rhea" id="RHEA:21248"/>
        <dbReference type="Rhea" id="RHEA-COMP:14527"/>
        <dbReference type="Rhea" id="RHEA-COMP:17342"/>
        <dbReference type="ChEBI" id="CHEBI:33019"/>
        <dbReference type="ChEBI" id="CHEBI:61557"/>
        <dbReference type="ChEBI" id="CHEBI:140395"/>
        <dbReference type="EC" id="2.7.7.6"/>
    </reaction>
</comment>
<sequence length="365" mass="42453">MIKTPILSNFIEGLPVLEFFISTHGSRKGLADTALKTADAGYLTRRLVDSVHNVIINSYDCYTTNGIYIKKINKNIIGKFILQDVKFLNKNIIKYNSLITYKKYNLLKKYNINNILIRSILKCNLINGMCVKCYGINLSNNKIIKLGESVGVIAAQSIGEPGTQLTLKTFHVGGIIKNISKKFIYYSKYKGIIKYKNLKFINIKNNKYWVTSKNSYFIIKDNINNTIFFKKNILRGYIIYKLDNSSINIGDKIFYWNKNNYIIYSEYKGIIKYKEDKKKKNQNMIDSHYKKKISYLKINNNKNKTIKKYYLYKKNLLLVKNNQKINIGDPLINVLKSTIKFNDITGGLPKLSNLFEMKKKKNQVY</sequence>
<keyword evidence="4" id="KW-0548">Nucleotidyltransferase</keyword>
<dbReference type="Gene3D" id="2.40.50.100">
    <property type="match status" value="2"/>
</dbReference>
<dbReference type="SUPFAM" id="SSF64484">
    <property type="entry name" value="beta and beta-prime subunits of DNA dependent RNA-polymerase"/>
    <property type="match status" value="1"/>
</dbReference>
<dbReference type="EC" id="2.7.7.6" evidence="1"/>
<name>A0AAU7QR50_9FLAO</name>
<dbReference type="PANTHER" id="PTHR19376:SF54">
    <property type="entry name" value="DNA-DIRECTED RNA POLYMERASE SUBUNIT BETA"/>
    <property type="match status" value="1"/>
</dbReference>
<dbReference type="InterPro" id="IPR045867">
    <property type="entry name" value="DNA-dir_RpoC_beta_prime"/>
</dbReference>
<keyword evidence="3" id="KW-0808">Transferase</keyword>
<evidence type="ECO:0000259" key="7">
    <source>
        <dbReference type="Pfam" id="PF04998"/>
    </source>
</evidence>
<evidence type="ECO:0000256" key="2">
    <source>
        <dbReference type="ARBA" id="ARBA00022478"/>
    </source>
</evidence>
<keyword evidence="2" id="KW-0240">DNA-directed RNA polymerase</keyword>
<dbReference type="Gene3D" id="6.10.250.2940">
    <property type="match status" value="1"/>
</dbReference>
<protein>
    <recommendedName>
        <fullName evidence="1">DNA-directed RNA polymerase</fullName>
        <ecNumber evidence="1">2.7.7.6</ecNumber>
    </recommendedName>
</protein>
<accession>A0AAU7QR50</accession>
<dbReference type="GO" id="GO:0003899">
    <property type="term" value="F:DNA-directed RNA polymerase activity"/>
    <property type="evidence" value="ECO:0007669"/>
    <property type="project" value="UniProtKB-EC"/>
</dbReference>
<evidence type="ECO:0000256" key="5">
    <source>
        <dbReference type="ARBA" id="ARBA00023163"/>
    </source>
</evidence>
<proteinExistence type="predicted"/>
<keyword evidence="5" id="KW-0804">Transcription</keyword>
<dbReference type="GO" id="GO:0000428">
    <property type="term" value="C:DNA-directed RNA polymerase complex"/>
    <property type="evidence" value="ECO:0007669"/>
    <property type="project" value="UniProtKB-KW"/>
</dbReference>
<reference evidence="8" key="1">
    <citation type="submission" date="2024-06" db="EMBL/GenBank/DDBJ databases">
        <title>Diversity, functionality, and evolutionary history of bacterial symbionts in false click beetles (Coleoptera, Throscidae).</title>
        <authorList>
            <person name="Wierz J.C."/>
            <person name="Malm H."/>
            <person name="Kaltenpoth M."/>
            <person name="Engl T."/>
        </authorList>
    </citation>
    <scope>NUCLEOTIDE SEQUENCE</scope>
    <source>
        <strain evidence="8">Tser</strain>
    </source>
</reference>
<dbReference type="Pfam" id="PF04998">
    <property type="entry name" value="RNA_pol_Rpb1_5"/>
    <property type="match status" value="1"/>
</dbReference>
<evidence type="ECO:0000313" key="8">
    <source>
        <dbReference type="EMBL" id="XBT18272.1"/>
    </source>
</evidence>
<organism evidence="8">
    <name type="scientific">Candidatus Shikimatogenerans sp. Tser</name>
    <dbReference type="NCBI Taxonomy" id="3158568"/>
    <lineage>
        <taxon>Bacteria</taxon>
        <taxon>Pseudomonadati</taxon>
        <taxon>Bacteroidota</taxon>
        <taxon>Flavobacteriia</taxon>
        <taxon>Flavobacteriales</taxon>
        <taxon>Candidatus Shikimatogenerans</taxon>
    </lineage>
</organism>
<dbReference type="GO" id="GO:0003677">
    <property type="term" value="F:DNA binding"/>
    <property type="evidence" value="ECO:0007669"/>
    <property type="project" value="InterPro"/>
</dbReference>
<dbReference type="EMBL" id="CP157893">
    <property type="protein sequence ID" value="XBT18272.1"/>
    <property type="molecule type" value="Genomic_DNA"/>
</dbReference>
<evidence type="ECO:0000256" key="1">
    <source>
        <dbReference type="ARBA" id="ARBA00012418"/>
    </source>
</evidence>
<gene>
    <name evidence="8" type="ORF">ABNO52_00600</name>
</gene>
<evidence type="ECO:0000256" key="4">
    <source>
        <dbReference type="ARBA" id="ARBA00022695"/>
    </source>
</evidence>
<evidence type="ECO:0000256" key="3">
    <source>
        <dbReference type="ARBA" id="ARBA00022679"/>
    </source>
</evidence>